<evidence type="ECO:0000256" key="1">
    <source>
        <dbReference type="SAM" id="MobiDB-lite"/>
    </source>
</evidence>
<evidence type="ECO:0000313" key="3">
    <source>
        <dbReference type="Proteomes" id="UP000314294"/>
    </source>
</evidence>
<dbReference type="AlphaFoldDB" id="A0A4Z2GUF0"/>
<protein>
    <submittedName>
        <fullName evidence="2">Uncharacterized protein</fullName>
    </submittedName>
</protein>
<accession>A0A4Z2GUF0</accession>
<feature type="region of interest" description="Disordered" evidence="1">
    <location>
        <begin position="92"/>
        <end position="149"/>
    </location>
</feature>
<keyword evidence="3" id="KW-1185">Reference proteome</keyword>
<comment type="caution">
    <text evidence="2">The sequence shown here is derived from an EMBL/GenBank/DDBJ whole genome shotgun (WGS) entry which is preliminary data.</text>
</comment>
<feature type="compositionally biased region" description="Basic and acidic residues" evidence="1">
    <location>
        <begin position="35"/>
        <end position="52"/>
    </location>
</feature>
<feature type="region of interest" description="Disordered" evidence="1">
    <location>
        <begin position="31"/>
        <end position="52"/>
    </location>
</feature>
<dbReference type="Proteomes" id="UP000314294">
    <property type="component" value="Unassembled WGS sequence"/>
</dbReference>
<dbReference type="EMBL" id="SRLO01000419">
    <property type="protein sequence ID" value="TNN56850.1"/>
    <property type="molecule type" value="Genomic_DNA"/>
</dbReference>
<proteinExistence type="predicted"/>
<organism evidence="2 3">
    <name type="scientific">Liparis tanakae</name>
    <name type="common">Tanaka's snailfish</name>
    <dbReference type="NCBI Taxonomy" id="230148"/>
    <lineage>
        <taxon>Eukaryota</taxon>
        <taxon>Metazoa</taxon>
        <taxon>Chordata</taxon>
        <taxon>Craniata</taxon>
        <taxon>Vertebrata</taxon>
        <taxon>Euteleostomi</taxon>
        <taxon>Actinopterygii</taxon>
        <taxon>Neopterygii</taxon>
        <taxon>Teleostei</taxon>
        <taxon>Neoteleostei</taxon>
        <taxon>Acanthomorphata</taxon>
        <taxon>Eupercaria</taxon>
        <taxon>Perciformes</taxon>
        <taxon>Cottioidei</taxon>
        <taxon>Cottales</taxon>
        <taxon>Liparidae</taxon>
        <taxon>Liparis</taxon>
    </lineage>
</organism>
<sequence>MTDSEHHWTFFQRLWRSHVLTFFTSSARCSGSEARGQRSEVRARGQRSEHEVVHPPGLLLGAAPQSLSGALLTLPGLKNTRSFSFSPRALNRACGGKAERRQKAGRGPEEDGGAVRRAPTLQKRRGSRRSSWNGARDGKPPCIRSSTDTMPEENTVIRPIATATRARPAAGLSWLGTQLVGDSAGWGLSWLGTQLRWGVSSSAPAVYGGSLVLLTRPVRSLRLGVRMRVRAPVVLVV</sequence>
<evidence type="ECO:0000313" key="2">
    <source>
        <dbReference type="EMBL" id="TNN56850.1"/>
    </source>
</evidence>
<reference evidence="2 3" key="1">
    <citation type="submission" date="2019-03" db="EMBL/GenBank/DDBJ databases">
        <title>First draft genome of Liparis tanakae, snailfish: a comprehensive survey of snailfish specific genes.</title>
        <authorList>
            <person name="Kim W."/>
            <person name="Song I."/>
            <person name="Jeong J.-H."/>
            <person name="Kim D."/>
            <person name="Kim S."/>
            <person name="Ryu S."/>
            <person name="Song J.Y."/>
            <person name="Lee S.K."/>
        </authorList>
    </citation>
    <scope>NUCLEOTIDE SEQUENCE [LARGE SCALE GENOMIC DNA]</scope>
    <source>
        <tissue evidence="2">Muscle</tissue>
    </source>
</reference>
<gene>
    <name evidence="2" type="ORF">EYF80_032946</name>
</gene>
<feature type="compositionally biased region" description="Basic and acidic residues" evidence="1">
    <location>
        <begin position="97"/>
        <end position="109"/>
    </location>
</feature>
<name>A0A4Z2GUF0_9TELE</name>